<dbReference type="SMART" id="SM00421">
    <property type="entry name" value="HTH_LUXR"/>
    <property type="match status" value="1"/>
</dbReference>
<dbReference type="GO" id="GO:0000160">
    <property type="term" value="P:phosphorelay signal transduction system"/>
    <property type="evidence" value="ECO:0007669"/>
    <property type="project" value="InterPro"/>
</dbReference>
<gene>
    <name evidence="8" type="ORF">D7I43_17190</name>
    <name evidence="9" type="ORF">OG994_15715</name>
</gene>
<dbReference type="InterPro" id="IPR039420">
    <property type="entry name" value="WalR-like"/>
</dbReference>
<name>A0A420F019_9ACTN</name>
<evidence type="ECO:0000256" key="3">
    <source>
        <dbReference type="ARBA" id="ARBA00023125"/>
    </source>
</evidence>
<keyword evidence="1 5" id="KW-0597">Phosphoprotein</keyword>
<reference evidence="9" key="2">
    <citation type="submission" date="2022-10" db="EMBL/GenBank/DDBJ databases">
        <title>The complete genomes of actinobacterial strains from the NBC collection.</title>
        <authorList>
            <person name="Joergensen T.S."/>
            <person name="Alvarez Arevalo M."/>
            <person name="Sterndorff E.B."/>
            <person name="Faurdal D."/>
            <person name="Vuksanovic O."/>
            <person name="Mourched A.-S."/>
            <person name="Charusanti P."/>
            <person name="Shaw S."/>
            <person name="Blin K."/>
            <person name="Weber T."/>
        </authorList>
    </citation>
    <scope>NUCLEOTIDE SEQUENCE</scope>
    <source>
        <strain evidence="9">NBC_00256</strain>
    </source>
</reference>
<dbReference type="CDD" id="cd17535">
    <property type="entry name" value="REC_NarL-like"/>
    <property type="match status" value="1"/>
</dbReference>
<dbReference type="SUPFAM" id="SSF52172">
    <property type="entry name" value="CheY-like"/>
    <property type="match status" value="1"/>
</dbReference>
<dbReference type="Pfam" id="PF00072">
    <property type="entry name" value="Response_reg"/>
    <property type="match status" value="1"/>
</dbReference>
<keyword evidence="2" id="KW-0805">Transcription regulation</keyword>
<feature type="modified residue" description="4-aspartylphosphate" evidence="5">
    <location>
        <position position="54"/>
    </location>
</feature>
<evidence type="ECO:0000256" key="5">
    <source>
        <dbReference type="PROSITE-ProRule" id="PRU00169"/>
    </source>
</evidence>
<dbReference type="AlphaFoldDB" id="A0A420F019"/>
<dbReference type="PROSITE" id="PS50043">
    <property type="entry name" value="HTH_LUXR_2"/>
    <property type="match status" value="1"/>
</dbReference>
<keyword evidence="11" id="KW-1185">Reference proteome</keyword>
<dbReference type="PROSITE" id="PS00622">
    <property type="entry name" value="HTH_LUXR_1"/>
    <property type="match status" value="1"/>
</dbReference>
<dbReference type="Proteomes" id="UP001432190">
    <property type="component" value="Chromosome"/>
</dbReference>
<dbReference type="EMBL" id="CP108084">
    <property type="protein sequence ID" value="WUP47111.1"/>
    <property type="molecule type" value="Genomic_DNA"/>
</dbReference>
<accession>A0A420F019</accession>
<dbReference type="SMART" id="SM00448">
    <property type="entry name" value="REC"/>
    <property type="match status" value="1"/>
</dbReference>
<organism evidence="8 10">
    <name type="scientific">Micromonospora globbae</name>
    <dbReference type="NCBI Taxonomy" id="1894969"/>
    <lineage>
        <taxon>Bacteria</taxon>
        <taxon>Bacillati</taxon>
        <taxon>Actinomycetota</taxon>
        <taxon>Actinomycetes</taxon>
        <taxon>Micromonosporales</taxon>
        <taxon>Micromonosporaceae</taxon>
        <taxon>Micromonospora</taxon>
    </lineage>
</organism>
<feature type="domain" description="HTH luxR-type" evidence="6">
    <location>
        <begin position="149"/>
        <end position="214"/>
    </location>
</feature>
<dbReference type="OrthoDB" id="9808843at2"/>
<dbReference type="PROSITE" id="PS50110">
    <property type="entry name" value="RESPONSE_REGULATORY"/>
    <property type="match status" value="1"/>
</dbReference>
<evidence type="ECO:0000313" key="9">
    <source>
        <dbReference type="EMBL" id="WUP47111.1"/>
    </source>
</evidence>
<evidence type="ECO:0000313" key="11">
    <source>
        <dbReference type="Proteomes" id="UP001432190"/>
    </source>
</evidence>
<dbReference type="EMBL" id="RAQQ01000011">
    <property type="protein sequence ID" value="RKF26301.1"/>
    <property type="molecule type" value="Genomic_DNA"/>
</dbReference>
<dbReference type="PANTHER" id="PTHR43214">
    <property type="entry name" value="TWO-COMPONENT RESPONSE REGULATOR"/>
    <property type="match status" value="1"/>
</dbReference>
<dbReference type="Proteomes" id="UP000285744">
    <property type="component" value="Unassembled WGS sequence"/>
</dbReference>
<evidence type="ECO:0000259" key="7">
    <source>
        <dbReference type="PROSITE" id="PS50110"/>
    </source>
</evidence>
<dbReference type="RefSeq" id="WP_120329516.1">
    <property type="nucleotide sequence ID" value="NZ_CP108084.1"/>
</dbReference>
<evidence type="ECO:0000313" key="10">
    <source>
        <dbReference type="Proteomes" id="UP000285744"/>
    </source>
</evidence>
<dbReference type="InterPro" id="IPR058245">
    <property type="entry name" value="NreC/VraR/RcsB-like_REC"/>
</dbReference>
<dbReference type="GO" id="GO:0003677">
    <property type="term" value="F:DNA binding"/>
    <property type="evidence" value="ECO:0007669"/>
    <property type="project" value="UniProtKB-KW"/>
</dbReference>
<dbReference type="PRINTS" id="PR00038">
    <property type="entry name" value="HTHLUXR"/>
</dbReference>
<sequence>MIRLVVVDDQPLVRMGLRMLVEDEPDIALVGAAADGVQGLAVVREQRPDVVLMDIRMPVLDGIEALRRVVADPELAGTRVIMLTSFDVDDHVFDALRAGASGFLLKSAEPVEMLHAVRVVAAGEALLSPAVTRRVIARFAGPPVGRGGPRPPLSVLTEREREVVGWVAAGLSNDQIAERLVLSPATVRTHLSRAMAKLDARDRAQLVVFAYQGGLPIPD</sequence>
<keyword evidence="4" id="KW-0804">Transcription</keyword>
<dbReference type="PANTHER" id="PTHR43214:SF24">
    <property type="entry name" value="TRANSCRIPTIONAL REGULATORY PROTEIN NARL-RELATED"/>
    <property type="match status" value="1"/>
</dbReference>
<reference evidence="8 10" key="1">
    <citation type="journal article" date="2018" name="Int. J. Syst. Evol. Microbiol.">
        <title>Micromonospora globbae sp. nov., an endophytic actinomycete isolated from roots of Globba winitii C. H. Wright.</title>
        <authorList>
            <person name="Kuncharoen N."/>
            <person name="Pittayakhajonwut P."/>
            <person name="Tanasupawat S."/>
        </authorList>
    </citation>
    <scope>NUCLEOTIDE SEQUENCE [LARGE SCALE GENOMIC DNA]</scope>
    <source>
        <strain evidence="8 10">WPS1-2</strain>
    </source>
</reference>
<dbReference type="InterPro" id="IPR001789">
    <property type="entry name" value="Sig_transdc_resp-reg_receiver"/>
</dbReference>
<evidence type="ECO:0000313" key="8">
    <source>
        <dbReference type="EMBL" id="RKF26301.1"/>
    </source>
</evidence>
<feature type="domain" description="Response regulatory" evidence="7">
    <location>
        <begin position="3"/>
        <end position="121"/>
    </location>
</feature>
<proteinExistence type="predicted"/>
<dbReference type="SUPFAM" id="SSF46894">
    <property type="entry name" value="C-terminal effector domain of the bipartite response regulators"/>
    <property type="match status" value="1"/>
</dbReference>
<dbReference type="GO" id="GO:0006355">
    <property type="term" value="P:regulation of DNA-templated transcription"/>
    <property type="evidence" value="ECO:0007669"/>
    <property type="project" value="InterPro"/>
</dbReference>
<evidence type="ECO:0000256" key="1">
    <source>
        <dbReference type="ARBA" id="ARBA00022553"/>
    </source>
</evidence>
<keyword evidence="3 8" id="KW-0238">DNA-binding</keyword>
<dbReference type="CDD" id="cd06170">
    <property type="entry name" value="LuxR_C_like"/>
    <property type="match status" value="1"/>
</dbReference>
<evidence type="ECO:0000256" key="2">
    <source>
        <dbReference type="ARBA" id="ARBA00023015"/>
    </source>
</evidence>
<dbReference type="InterPro" id="IPR016032">
    <property type="entry name" value="Sig_transdc_resp-reg_C-effctor"/>
</dbReference>
<evidence type="ECO:0000256" key="4">
    <source>
        <dbReference type="ARBA" id="ARBA00023163"/>
    </source>
</evidence>
<protein>
    <submittedName>
        <fullName evidence="8">DNA-binding response regulator</fullName>
    </submittedName>
    <submittedName>
        <fullName evidence="9">Response regulator transcription factor</fullName>
    </submittedName>
</protein>
<dbReference type="Pfam" id="PF00196">
    <property type="entry name" value="GerE"/>
    <property type="match status" value="1"/>
</dbReference>
<dbReference type="InterPro" id="IPR011006">
    <property type="entry name" value="CheY-like_superfamily"/>
</dbReference>
<dbReference type="InterPro" id="IPR000792">
    <property type="entry name" value="Tscrpt_reg_LuxR_C"/>
</dbReference>
<dbReference type="Gene3D" id="3.40.50.2300">
    <property type="match status" value="1"/>
</dbReference>
<evidence type="ECO:0000259" key="6">
    <source>
        <dbReference type="PROSITE" id="PS50043"/>
    </source>
</evidence>